<dbReference type="PANTHER" id="PTHR11815">
    <property type="entry name" value="SUCCINYL-COA SYNTHETASE BETA CHAIN"/>
    <property type="match status" value="1"/>
</dbReference>
<evidence type="ECO:0000256" key="6">
    <source>
        <dbReference type="PROSITE-ProRule" id="PRU00409"/>
    </source>
</evidence>
<evidence type="ECO:0000256" key="1">
    <source>
        <dbReference type="ARBA" id="ARBA00022598"/>
    </source>
</evidence>
<dbReference type="InterPro" id="IPR013815">
    <property type="entry name" value="ATP_grasp_subdomain_1"/>
</dbReference>
<keyword evidence="4 5" id="KW-0460">Magnesium</keyword>
<comment type="caution">
    <text evidence="5">Lacks conserved residue(s) required for the propagation of feature annotation.</text>
</comment>
<proteinExistence type="inferred from homology"/>
<dbReference type="NCBIfam" id="TIGR01016">
    <property type="entry name" value="sucCoAbeta"/>
    <property type="match status" value="1"/>
</dbReference>
<dbReference type="EMBL" id="CP001941">
    <property type="protein sequence ID" value="ADD08795.1"/>
    <property type="molecule type" value="Genomic_DNA"/>
</dbReference>
<sequence length="368" mass="40668">MNLYEYQGKALFRKFGVPTPEGYVAFKPEDIKEFEGERVIKAQVLTGGRGKSGGVKFASSLEEARELARQILAMEIKGHKVHAVLVEEKLKIEKEFYVSILIDRSTRSPLIMASPEGGVEIESVPDEKIYKFVVNPEIGVQPFVGRLLSKKMGFTGDLAKQFTKILMNLYHMFREYDAELVEINPLVLSEGKLIAADSKVVIDTDSLYRHKDLEENAEEKTPLELEANKAGYAFVELDGNVGVIANGAGLTMATLDTLLLYGLKPRNFLDLGGTDSVDITKNAFTYVLKANPDAILVNIFGGVTKCDTVAQGIIAAKDAFNINLPIVVRLSGVHEEEGRKMLEEKGIHAFADMRHAIEKLKSIMEGSQ</sequence>
<dbReference type="KEGG" id="abi:Aboo_0986"/>
<dbReference type="Pfam" id="PF00549">
    <property type="entry name" value="Ligase_CoA"/>
    <property type="match status" value="1"/>
</dbReference>
<feature type="binding site" evidence="5">
    <location>
        <position position="197"/>
    </location>
    <ligand>
        <name>Mg(2+)</name>
        <dbReference type="ChEBI" id="CHEBI:18420"/>
    </ligand>
</feature>
<dbReference type="InterPro" id="IPR005811">
    <property type="entry name" value="SUCC_ACL_C"/>
</dbReference>
<dbReference type="SUPFAM" id="SSF56059">
    <property type="entry name" value="Glutathione synthetase ATP-binding domain-like"/>
    <property type="match status" value="1"/>
</dbReference>
<accession>D3T9L6</accession>
<feature type="binding site" evidence="5">
    <location>
        <position position="246"/>
    </location>
    <ligand>
        <name>substrate</name>
        <note>ligand shared with subunit alpha</note>
    </ligand>
</feature>
<comment type="catalytic activity">
    <reaction evidence="5">
        <text>GTP + succinate + CoA = succinyl-CoA + GDP + phosphate</text>
        <dbReference type="Rhea" id="RHEA:22120"/>
        <dbReference type="ChEBI" id="CHEBI:30031"/>
        <dbReference type="ChEBI" id="CHEBI:37565"/>
        <dbReference type="ChEBI" id="CHEBI:43474"/>
        <dbReference type="ChEBI" id="CHEBI:57287"/>
        <dbReference type="ChEBI" id="CHEBI:57292"/>
        <dbReference type="ChEBI" id="CHEBI:58189"/>
    </reaction>
</comment>
<dbReference type="GO" id="GO:0006099">
    <property type="term" value="P:tricarboxylic acid cycle"/>
    <property type="evidence" value="ECO:0007669"/>
    <property type="project" value="UniProtKB-UniRule"/>
</dbReference>
<dbReference type="Pfam" id="PF08442">
    <property type="entry name" value="ATP-grasp_2"/>
    <property type="match status" value="1"/>
</dbReference>
<keyword evidence="5" id="KW-0816">Tricarboxylic acid cycle</keyword>
<keyword evidence="2 5" id="KW-0479">Metal-binding</keyword>
<dbReference type="InterPro" id="IPR005809">
    <property type="entry name" value="Succ_CoA_ligase-like_bsu"/>
</dbReference>
<comment type="similarity">
    <text evidence="5">Belongs to the succinate/malate CoA ligase beta subunit family.</text>
</comment>
<feature type="binding site" evidence="5">
    <location>
        <position position="90"/>
    </location>
    <ligand>
        <name>ATP</name>
        <dbReference type="ChEBI" id="CHEBI:30616"/>
    </ligand>
</feature>
<feature type="binding site" evidence="5">
    <location>
        <position position="41"/>
    </location>
    <ligand>
        <name>ATP</name>
        <dbReference type="ChEBI" id="CHEBI:30616"/>
    </ligand>
</feature>
<feature type="domain" description="ATP-grasp" evidence="7">
    <location>
        <begin position="9"/>
        <end position="234"/>
    </location>
</feature>
<comment type="catalytic activity">
    <reaction evidence="5">
        <text>succinate + ATP + CoA = succinyl-CoA + ADP + phosphate</text>
        <dbReference type="Rhea" id="RHEA:17661"/>
        <dbReference type="ChEBI" id="CHEBI:30031"/>
        <dbReference type="ChEBI" id="CHEBI:30616"/>
        <dbReference type="ChEBI" id="CHEBI:43474"/>
        <dbReference type="ChEBI" id="CHEBI:57287"/>
        <dbReference type="ChEBI" id="CHEBI:57292"/>
        <dbReference type="ChEBI" id="CHEBI:456216"/>
        <dbReference type="EC" id="6.2.1.5"/>
    </reaction>
</comment>
<dbReference type="SUPFAM" id="SSF52210">
    <property type="entry name" value="Succinyl-CoA synthetase domains"/>
    <property type="match status" value="1"/>
</dbReference>
<evidence type="ECO:0000256" key="2">
    <source>
        <dbReference type="ARBA" id="ARBA00022723"/>
    </source>
</evidence>
<evidence type="ECO:0000313" key="9">
    <source>
        <dbReference type="Proteomes" id="UP000001400"/>
    </source>
</evidence>
<feature type="binding site" evidence="5">
    <location>
        <begin position="48"/>
        <end position="50"/>
    </location>
    <ligand>
        <name>ATP</name>
        <dbReference type="ChEBI" id="CHEBI:30616"/>
    </ligand>
</feature>
<dbReference type="GO" id="GO:0005524">
    <property type="term" value="F:ATP binding"/>
    <property type="evidence" value="ECO:0007669"/>
    <property type="project" value="UniProtKB-UniRule"/>
</dbReference>
<comment type="subunit">
    <text evidence="5">Heterotetramer of two alpha and two beta subunits.</text>
</comment>
<dbReference type="HAMAP" id="MF_00558">
    <property type="entry name" value="Succ_CoA_beta"/>
    <property type="match status" value="1"/>
</dbReference>
<dbReference type="InterPro" id="IPR016102">
    <property type="entry name" value="Succinyl-CoA_synth-like"/>
</dbReference>
<dbReference type="GO" id="GO:0004776">
    <property type="term" value="F:succinate-CoA ligase (GDP-forming) activity"/>
    <property type="evidence" value="ECO:0007669"/>
    <property type="project" value="RHEA"/>
</dbReference>
<keyword evidence="5 6" id="KW-0067">ATP-binding</keyword>
<feature type="binding site" evidence="5">
    <location>
        <position position="184"/>
    </location>
    <ligand>
        <name>Mg(2+)</name>
        <dbReference type="ChEBI" id="CHEBI:18420"/>
    </ligand>
</feature>
<dbReference type="GO" id="GO:0004775">
    <property type="term" value="F:succinate-CoA ligase (ADP-forming) activity"/>
    <property type="evidence" value="ECO:0007669"/>
    <property type="project" value="UniProtKB-UniRule"/>
</dbReference>
<dbReference type="Gene3D" id="3.30.1490.20">
    <property type="entry name" value="ATP-grasp fold, A domain"/>
    <property type="match status" value="1"/>
</dbReference>
<feature type="binding site" evidence="5">
    <location>
        <position position="95"/>
    </location>
    <ligand>
        <name>ATP</name>
        <dbReference type="ChEBI" id="CHEBI:30616"/>
    </ligand>
</feature>
<keyword evidence="3 5" id="KW-0547">Nucleotide-binding</keyword>
<dbReference type="NCBIfam" id="NF001913">
    <property type="entry name" value="PRK00696.1"/>
    <property type="match status" value="1"/>
</dbReference>
<keyword evidence="9" id="KW-1185">Reference proteome</keyword>
<dbReference type="UniPathway" id="UPA00223">
    <property type="reaction ID" value="UER00999"/>
</dbReference>
<gene>
    <name evidence="5" type="primary">sucC</name>
    <name evidence="8" type="ordered locus">Aboo_0986</name>
</gene>
<dbReference type="GeneID" id="8827943"/>
<dbReference type="Gene3D" id="3.30.470.20">
    <property type="entry name" value="ATP-grasp fold, B domain"/>
    <property type="match status" value="1"/>
</dbReference>
<evidence type="ECO:0000256" key="4">
    <source>
        <dbReference type="ARBA" id="ARBA00022842"/>
    </source>
</evidence>
<dbReference type="Proteomes" id="UP000001400">
    <property type="component" value="Chromosome"/>
</dbReference>
<evidence type="ECO:0000256" key="3">
    <source>
        <dbReference type="ARBA" id="ARBA00022741"/>
    </source>
</evidence>
<organism evidence="8 9">
    <name type="scientific">Aciduliprofundum boonei (strain DSM 19572 / T469)</name>
    <dbReference type="NCBI Taxonomy" id="439481"/>
    <lineage>
        <taxon>Archaea</taxon>
        <taxon>Methanobacteriati</taxon>
        <taxon>Thermoplasmatota</taxon>
        <taxon>DHVE2 group</taxon>
        <taxon>Candidatus Aciduliprofundum</taxon>
    </lineage>
</organism>
<feature type="binding site" evidence="5">
    <location>
        <position position="87"/>
    </location>
    <ligand>
        <name>ATP</name>
        <dbReference type="ChEBI" id="CHEBI:30616"/>
    </ligand>
</feature>
<name>D3T9L6_ACIB4</name>
<evidence type="ECO:0000313" key="8">
    <source>
        <dbReference type="EMBL" id="ADD08795.1"/>
    </source>
</evidence>
<dbReference type="RefSeq" id="WP_012997287.1">
    <property type="nucleotide sequence ID" value="NC_013926.1"/>
</dbReference>
<reference evidence="8" key="1">
    <citation type="submission" date="2010-02" db="EMBL/GenBank/DDBJ databases">
        <title>Complete sequence of Aciduliprofundum boonei T469.</title>
        <authorList>
            <consortium name="US DOE Joint Genome Institute"/>
            <person name="Lucas S."/>
            <person name="Copeland A."/>
            <person name="Lapidus A."/>
            <person name="Cheng J.-F."/>
            <person name="Bruce D."/>
            <person name="Goodwin L."/>
            <person name="Pitluck S."/>
            <person name="Saunders E."/>
            <person name="Detter J.C."/>
            <person name="Han C."/>
            <person name="Tapia R."/>
            <person name="Land M."/>
            <person name="Hauser L."/>
            <person name="Kyrpides N."/>
            <person name="Mikhailova N."/>
            <person name="Flores G."/>
            <person name="Reysenbach A.-L."/>
            <person name="Woyke T."/>
        </authorList>
    </citation>
    <scope>NUCLEOTIDE SEQUENCE</scope>
    <source>
        <strain evidence="8">T469</strain>
    </source>
</reference>
<protein>
    <recommendedName>
        <fullName evidence="5">Succinate--CoA ligase [ADP-forming] subunit beta</fullName>
        <ecNumber evidence="5">6.2.1.5</ecNumber>
    </recommendedName>
    <alternativeName>
        <fullName evidence="5">Succinyl-CoA synthetase subunit beta</fullName>
        <shortName evidence="5">SCS-beta</shortName>
    </alternativeName>
</protein>
<dbReference type="InterPro" id="IPR013650">
    <property type="entry name" value="ATP-grasp_succ-CoA_synth-type"/>
</dbReference>
<dbReference type="Gene3D" id="3.40.50.261">
    <property type="entry name" value="Succinyl-CoA synthetase domains"/>
    <property type="match status" value="1"/>
</dbReference>
<keyword evidence="1 5" id="KW-0436">Ligase</keyword>
<comment type="cofactor">
    <cofactor evidence="5">
        <name>Mg(2+)</name>
        <dbReference type="ChEBI" id="CHEBI:18420"/>
    </cofactor>
    <text evidence="5">Binds 1 Mg(2+) ion per subunit.</text>
</comment>
<evidence type="ECO:0000259" key="7">
    <source>
        <dbReference type="PROSITE" id="PS50975"/>
    </source>
</evidence>
<comment type="pathway">
    <text evidence="5">Carbohydrate metabolism; tricarboxylic acid cycle; succinate from succinyl-CoA (ligase route): step 1/1.</text>
</comment>
<evidence type="ECO:0000256" key="5">
    <source>
        <dbReference type="HAMAP-Rule" id="MF_00558"/>
    </source>
</evidence>
<dbReference type="FunFam" id="3.30.470.20:FF:000002">
    <property type="entry name" value="Succinate--CoA ligase [ADP-forming] subunit beta"/>
    <property type="match status" value="1"/>
</dbReference>
<dbReference type="EC" id="6.2.1.5" evidence="5"/>
<dbReference type="PROSITE" id="PS50975">
    <property type="entry name" value="ATP_GRASP"/>
    <property type="match status" value="1"/>
</dbReference>
<dbReference type="PANTHER" id="PTHR11815:SF10">
    <property type="entry name" value="SUCCINATE--COA LIGASE [GDP-FORMING] SUBUNIT BETA, MITOCHONDRIAL"/>
    <property type="match status" value="1"/>
</dbReference>
<dbReference type="InterPro" id="IPR011761">
    <property type="entry name" value="ATP-grasp"/>
</dbReference>
<dbReference type="GO" id="GO:0000287">
    <property type="term" value="F:magnesium ion binding"/>
    <property type="evidence" value="ECO:0007669"/>
    <property type="project" value="UniProtKB-UniRule"/>
</dbReference>
<dbReference type="PIRSF" id="PIRSF001554">
    <property type="entry name" value="SucCS_beta"/>
    <property type="match status" value="1"/>
</dbReference>
<comment type="function">
    <text evidence="5">Succinyl-CoA synthetase functions in the citric acid cycle (TCA), coupling the hydrolysis of succinyl-CoA to the synthesis of either ATP or GTP and thus represents the only step of substrate-level phosphorylation in the TCA. The beta subunit provides nucleotide specificity of the enzyme and binds the substrate succinate, while the binding sites for coenzyme A and phosphate are found in the alpha subunit.</text>
</comment>
<dbReference type="HOGENOM" id="CLU_037430_4_0_2"/>
<dbReference type="GO" id="GO:0042709">
    <property type="term" value="C:succinate-CoA ligase complex"/>
    <property type="evidence" value="ECO:0007669"/>
    <property type="project" value="TreeGrafter"/>
</dbReference>
<dbReference type="AlphaFoldDB" id="D3T9L6"/>
<dbReference type="GO" id="GO:0006104">
    <property type="term" value="P:succinyl-CoA metabolic process"/>
    <property type="evidence" value="ECO:0007669"/>
    <property type="project" value="TreeGrafter"/>
</dbReference>